<gene>
    <name evidence="7" type="ORF">LBCZ_0613</name>
</gene>
<dbReference type="InterPro" id="IPR050763">
    <property type="entry name" value="ABC_transporter_ATP-binding"/>
</dbReference>
<evidence type="ECO:0000256" key="3">
    <source>
        <dbReference type="ARBA" id="ARBA00022741"/>
    </source>
</evidence>
<feature type="domain" description="Daunorubicin resistance ATP-binding protein DrrA1/2-like C-terminal" evidence="6">
    <location>
        <begin position="98"/>
        <end position="179"/>
    </location>
</feature>
<dbReference type="InterPro" id="IPR003959">
    <property type="entry name" value="ATPase_AAA_core"/>
</dbReference>
<evidence type="ECO:0000259" key="6">
    <source>
        <dbReference type="Pfam" id="PF13732"/>
    </source>
</evidence>
<evidence type="ECO:0000256" key="1">
    <source>
        <dbReference type="ARBA" id="ARBA00005417"/>
    </source>
</evidence>
<evidence type="ECO:0000313" key="7">
    <source>
        <dbReference type="EMBL" id="BAN73781.1"/>
    </source>
</evidence>
<comment type="similarity">
    <text evidence="1">Belongs to the ABC transporter superfamily.</text>
</comment>
<evidence type="ECO:0000259" key="5">
    <source>
        <dbReference type="Pfam" id="PF13304"/>
    </source>
</evidence>
<organism evidence="7 8">
    <name type="scientific">Lacticaseibacillus casei DSM 20011 = JCM 1134 = ATCC 393</name>
    <dbReference type="NCBI Taxonomy" id="1423732"/>
    <lineage>
        <taxon>Bacteria</taxon>
        <taxon>Bacillati</taxon>
        <taxon>Bacillota</taxon>
        <taxon>Bacilli</taxon>
        <taxon>Lactobacillales</taxon>
        <taxon>Lactobacillaceae</taxon>
        <taxon>Lacticaseibacillus</taxon>
    </lineage>
</organism>
<proteinExistence type="inferred from homology"/>
<dbReference type="GO" id="GO:0005524">
    <property type="term" value="F:ATP binding"/>
    <property type="evidence" value="ECO:0007669"/>
    <property type="project" value="UniProtKB-KW"/>
</dbReference>
<evidence type="ECO:0000313" key="8">
    <source>
        <dbReference type="Proteomes" id="UP000015560"/>
    </source>
</evidence>
<name>A0AAD1ANY9_LACCA</name>
<sequence length="186" mass="20934">MQKLNVIGEVTDKVESLSKGNAQKVQLITCLMFKPKLLILDEPFSGLDPVNAELLIDAILEAKQQGTMIIFSTHNMANVERLSDYIVMLHHGRTILQGTPQDIYAQFGRRQLEIEGYHGDVQQLAAWPGVTKLAERPSGRLSLELVDESVGKAIFREVTQNGYLPVFDQHYPTLDEIFKYEVAHAK</sequence>
<accession>A0AAD1ANY9</accession>
<feature type="domain" description="ATPase AAA-type core" evidence="5">
    <location>
        <begin position="16"/>
        <end position="76"/>
    </location>
</feature>
<dbReference type="Gene3D" id="3.40.50.300">
    <property type="entry name" value="P-loop containing nucleotide triphosphate hydrolases"/>
    <property type="match status" value="1"/>
</dbReference>
<keyword evidence="4 7" id="KW-0067">ATP-binding</keyword>
<dbReference type="PANTHER" id="PTHR42711">
    <property type="entry name" value="ABC TRANSPORTER ATP-BINDING PROTEIN"/>
    <property type="match status" value="1"/>
</dbReference>
<evidence type="ECO:0000256" key="2">
    <source>
        <dbReference type="ARBA" id="ARBA00022448"/>
    </source>
</evidence>
<dbReference type="InterPro" id="IPR027417">
    <property type="entry name" value="P-loop_NTPase"/>
</dbReference>
<dbReference type="AlphaFoldDB" id="A0AAD1ANY9"/>
<evidence type="ECO:0000256" key="4">
    <source>
        <dbReference type="ARBA" id="ARBA00022840"/>
    </source>
</evidence>
<dbReference type="PANTHER" id="PTHR42711:SF5">
    <property type="entry name" value="ABC TRANSPORTER ATP-BINDING PROTEIN NATA"/>
    <property type="match status" value="1"/>
</dbReference>
<protein>
    <submittedName>
        <fullName evidence="7">ABC transporter ATP-binding component</fullName>
    </submittedName>
</protein>
<dbReference type="EMBL" id="AP012544">
    <property type="protein sequence ID" value="BAN73781.1"/>
    <property type="molecule type" value="Genomic_DNA"/>
</dbReference>
<dbReference type="InterPro" id="IPR025302">
    <property type="entry name" value="DrrA1/2-like_C"/>
</dbReference>
<dbReference type="Proteomes" id="UP000015560">
    <property type="component" value="Chromosome"/>
</dbReference>
<dbReference type="Pfam" id="PF13304">
    <property type="entry name" value="AAA_21"/>
    <property type="match status" value="1"/>
</dbReference>
<dbReference type="SUPFAM" id="SSF52540">
    <property type="entry name" value="P-loop containing nucleoside triphosphate hydrolases"/>
    <property type="match status" value="1"/>
</dbReference>
<keyword evidence="3" id="KW-0547">Nucleotide-binding</keyword>
<reference evidence="7 8" key="1">
    <citation type="journal article" date="2013" name="PLoS ONE">
        <title>Genomic Adaptation of the Lactobacillus casei Group.</title>
        <authorList>
            <person name="Toh H."/>
            <person name="Oshima K."/>
            <person name="Nakano A."/>
            <person name="Takahata M."/>
            <person name="Murakami M."/>
            <person name="Takaki T."/>
            <person name="Nishiyama H."/>
            <person name="Igimi S."/>
            <person name="Hattori M."/>
            <person name="Morita H."/>
        </authorList>
    </citation>
    <scope>NUCLEOTIDE SEQUENCE [LARGE SCALE GENOMIC DNA]</scope>
    <source>
        <strain evidence="7 8">ATCC 393</strain>
    </source>
</reference>
<keyword evidence="2" id="KW-0813">Transport</keyword>
<dbReference type="GO" id="GO:0016887">
    <property type="term" value="F:ATP hydrolysis activity"/>
    <property type="evidence" value="ECO:0007669"/>
    <property type="project" value="InterPro"/>
</dbReference>
<dbReference type="Pfam" id="PF13732">
    <property type="entry name" value="DrrA1-3_C"/>
    <property type="match status" value="1"/>
</dbReference>